<evidence type="ECO:0000256" key="1">
    <source>
        <dbReference type="SAM" id="MobiDB-lite"/>
    </source>
</evidence>
<dbReference type="InterPro" id="IPR053178">
    <property type="entry name" value="Osmoadaptation_assoc"/>
</dbReference>
<dbReference type="STRING" id="227321.Q5B5J9"/>
<dbReference type="VEuPathDB" id="FungiDB:AN4181"/>
<dbReference type="HOGENOM" id="CLU_538659_0_0_1"/>
<evidence type="ECO:0000313" key="3">
    <source>
        <dbReference type="Proteomes" id="UP000000560"/>
    </source>
</evidence>
<dbReference type="InParanoid" id="Q5B5J9"/>
<protein>
    <submittedName>
        <fullName evidence="2">Uncharacterized protein</fullName>
    </submittedName>
</protein>
<gene>
    <name evidence="2" type="ORF">ANIA_04181</name>
</gene>
<dbReference type="KEGG" id="ani:ANIA_04181"/>
<feature type="region of interest" description="Disordered" evidence="1">
    <location>
        <begin position="47"/>
        <end position="70"/>
    </location>
</feature>
<dbReference type="AlphaFoldDB" id="Q5B5J9"/>
<dbReference type="GeneID" id="2873592"/>
<accession>C8V4N0</accession>
<dbReference type="PANTHER" id="PTHR38111:SF6">
    <property type="entry name" value="FINGER DOMAIN PROTEIN, PUTATIVE (AFU_ORTHOLOGUE AFUA_8G01940)-RELATED"/>
    <property type="match status" value="1"/>
</dbReference>
<dbReference type="eggNOG" id="ENOG502SACT">
    <property type="taxonomic scope" value="Eukaryota"/>
</dbReference>
<dbReference type="OrthoDB" id="5126878at2759"/>
<reference evidence="3" key="2">
    <citation type="journal article" date="2009" name="Fungal Genet. Biol.">
        <title>The 2008 update of the Aspergillus nidulans genome annotation: a community effort.</title>
        <authorList>
            <person name="Wortman J.R."/>
            <person name="Gilsenan J.M."/>
            <person name="Joardar V."/>
            <person name="Deegan J."/>
            <person name="Clutterbuck J."/>
            <person name="Andersen M.R."/>
            <person name="Archer D."/>
            <person name="Bencina M."/>
            <person name="Braus G."/>
            <person name="Coutinho P."/>
            <person name="von Dohren H."/>
            <person name="Doonan J."/>
            <person name="Driessen A.J."/>
            <person name="Durek P."/>
            <person name="Espeso E."/>
            <person name="Fekete E."/>
            <person name="Flipphi M."/>
            <person name="Estrada C.G."/>
            <person name="Geysens S."/>
            <person name="Goldman G."/>
            <person name="de Groot P.W."/>
            <person name="Hansen K."/>
            <person name="Harris S.D."/>
            <person name="Heinekamp T."/>
            <person name="Helmstaedt K."/>
            <person name="Henrissat B."/>
            <person name="Hofmann G."/>
            <person name="Homan T."/>
            <person name="Horio T."/>
            <person name="Horiuchi H."/>
            <person name="James S."/>
            <person name="Jones M."/>
            <person name="Karaffa L."/>
            <person name="Karanyi Z."/>
            <person name="Kato M."/>
            <person name="Keller N."/>
            <person name="Kelly D.E."/>
            <person name="Kiel J.A."/>
            <person name="Kim J.M."/>
            <person name="van der Klei I.J."/>
            <person name="Klis F.M."/>
            <person name="Kovalchuk A."/>
            <person name="Krasevec N."/>
            <person name="Kubicek C.P."/>
            <person name="Liu B."/>
            <person name="Maccabe A."/>
            <person name="Meyer V."/>
            <person name="Mirabito P."/>
            <person name="Miskei M."/>
            <person name="Mos M."/>
            <person name="Mullins J."/>
            <person name="Nelson D.R."/>
            <person name="Nielsen J."/>
            <person name="Oakley B.R."/>
            <person name="Osmani S.A."/>
            <person name="Pakula T."/>
            <person name="Paszewski A."/>
            <person name="Paulsen I."/>
            <person name="Pilsyk S."/>
            <person name="Pocsi I."/>
            <person name="Punt P.J."/>
            <person name="Ram A.F."/>
            <person name="Ren Q."/>
            <person name="Robellet X."/>
            <person name="Robson G."/>
            <person name="Seiboth B."/>
            <person name="van Solingen P."/>
            <person name="Specht T."/>
            <person name="Sun J."/>
            <person name="Taheri-Talesh N."/>
            <person name="Takeshita N."/>
            <person name="Ussery D."/>
            <person name="vanKuyk P.A."/>
            <person name="Visser H."/>
            <person name="van de Vondervoort P.J."/>
            <person name="de Vries R.P."/>
            <person name="Walton J."/>
            <person name="Xiang X."/>
            <person name="Xiong Y."/>
            <person name="Zeng A.P."/>
            <person name="Brandt B.W."/>
            <person name="Cornell M.J."/>
            <person name="van den Hondel C.A."/>
            <person name="Visser J."/>
            <person name="Oliver S.G."/>
            <person name="Turner G."/>
        </authorList>
    </citation>
    <scope>GENOME REANNOTATION</scope>
    <source>
        <strain evidence="3">FGSC A4 / ATCC 38163 / CBS 112.46 / NRRL 194 / M139</strain>
    </source>
</reference>
<proteinExistence type="predicted"/>
<dbReference type="OMA" id="TDCVIAK"/>
<dbReference type="Proteomes" id="UP000000560">
    <property type="component" value="Chromosome II"/>
</dbReference>
<name>Q5B5J9_EMENI</name>
<evidence type="ECO:0000313" key="2">
    <source>
        <dbReference type="EMBL" id="CBF74542.1"/>
    </source>
</evidence>
<dbReference type="PANTHER" id="PTHR38111">
    <property type="entry name" value="ZN(2)-C6 FUNGAL-TYPE DOMAIN-CONTAINING PROTEIN-RELATED"/>
    <property type="match status" value="1"/>
</dbReference>
<reference evidence="3" key="1">
    <citation type="journal article" date="2005" name="Nature">
        <title>Sequencing of Aspergillus nidulans and comparative analysis with A. fumigatus and A. oryzae.</title>
        <authorList>
            <person name="Galagan J.E."/>
            <person name="Calvo S.E."/>
            <person name="Cuomo C."/>
            <person name="Ma L.J."/>
            <person name="Wortman J.R."/>
            <person name="Batzoglou S."/>
            <person name="Lee S.I."/>
            <person name="Basturkmen M."/>
            <person name="Spevak C.C."/>
            <person name="Clutterbuck J."/>
            <person name="Kapitonov V."/>
            <person name="Jurka J."/>
            <person name="Scazzocchio C."/>
            <person name="Farman M."/>
            <person name="Butler J."/>
            <person name="Purcell S."/>
            <person name="Harris S."/>
            <person name="Braus G.H."/>
            <person name="Draht O."/>
            <person name="Busch S."/>
            <person name="D'Enfert C."/>
            <person name="Bouchier C."/>
            <person name="Goldman G.H."/>
            <person name="Bell-Pedersen D."/>
            <person name="Griffiths-Jones S."/>
            <person name="Doonan J.H."/>
            <person name="Yu J."/>
            <person name="Vienken K."/>
            <person name="Pain A."/>
            <person name="Freitag M."/>
            <person name="Selker E.U."/>
            <person name="Archer D.B."/>
            <person name="Penalva M.A."/>
            <person name="Oakley B.R."/>
            <person name="Momany M."/>
            <person name="Tanaka T."/>
            <person name="Kumagai T."/>
            <person name="Asai K."/>
            <person name="Machida M."/>
            <person name="Nierman W.C."/>
            <person name="Denning D.W."/>
            <person name="Caddick M."/>
            <person name="Hynes M."/>
            <person name="Paoletti M."/>
            <person name="Fischer R."/>
            <person name="Miller B."/>
            <person name="Dyer P."/>
            <person name="Sachs M.S."/>
            <person name="Osmani S.A."/>
            <person name="Birren B.W."/>
        </authorList>
    </citation>
    <scope>NUCLEOTIDE SEQUENCE [LARGE SCALE GENOMIC DNA]</scope>
    <source>
        <strain evidence="3">FGSC A4 / ATCC 38163 / CBS 112.46 / NRRL 194 / M139</strain>
    </source>
</reference>
<dbReference type="EMBL" id="BN001302">
    <property type="protein sequence ID" value="CBF74542.1"/>
    <property type="molecule type" value="Genomic_DNA"/>
</dbReference>
<organism evidence="2 3">
    <name type="scientific">Emericella nidulans (strain FGSC A4 / ATCC 38163 / CBS 112.46 / NRRL 194 / M139)</name>
    <name type="common">Aspergillus nidulans</name>
    <dbReference type="NCBI Taxonomy" id="227321"/>
    <lineage>
        <taxon>Eukaryota</taxon>
        <taxon>Fungi</taxon>
        <taxon>Dikarya</taxon>
        <taxon>Ascomycota</taxon>
        <taxon>Pezizomycotina</taxon>
        <taxon>Eurotiomycetes</taxon>
        <taxon>Eurotiomycetidae</taxon>
        <taxon>Eurotiales</taxon>
        <taxon>Aspergillaceae</taxon>
        <taxon>Aspergillus</taxon>
        <taxon>Aspergillus subgen. Nidulantes</taxon>
    </lineage>
</organism>
<dbReference type="RefSeq" id="XP_661785.1">
    <property type="nucleotide sequence ID" value="XM_656693.1"/>
</dbReference>
<sequence>MRPKLPFRKPRSRAKAGPAFVFVDATDGVAGGPHDEDTRVLIRRQAARSGRKQLRAQSASQRHDSTLEDSQAMAIHDVELTDNILAELDNDDRLIDHSIAPQPSFTGYEALRATYNFDITYLASFTDVDLGKTAALRLQSQPGLLSNLLQQRSTSFLSYLPSRYGSSRCLDDAIHCVAARAGQMFGYTDGAAAIPRLYGKALKNLQHALSDPKSCMEVDVYCATRLLTLYEFISPPEENHWVLHNRGGIKLLELRGPENHKTRFDWLLLKSVAPSILLDEMYRLRNSGIFEASEWQNLFKHASATESDCDSSLWWEFFRLTCHVTGVVASTRDAFTSPMSESEYISRTSKILERARWVRQMLHDGHVRYQTTEPYPPSLFDLPSVPESSDRIRLRGFYFHPFMQICRAITTLSPDEMERASAEVEAQTLATQALLIQQATVGLDPAMSWYFAQKNPFAHSVIRTREEWISHSELPWEELRGVLAQRWLKWHYSWRVSHLSESLEDKSG</sequence>
<accession>Q5B5J9</accession>
<keyword evidence="3" id="KW-1185">Reference proteome</keyword>